<keyword evidence="2" id="KW-0288">FMN</keyword>
<dbReference type="RefSeq" id="WP_074215331.1">
    <property type="nucleotide sequence ID" value="NZ_FSRG01000003.1"/>
</dbReference>
<dbReference type="InterPro" id="IPR009158">
    <property type="entry name" value="G3P_DH_GlpB_su"/>
</dbReference>
<dbReference type="InterPro" id="IPR036188">
    <property type="entry name" value="FAD/NAD-bd_sf"/>
</dbReference>
<feature type="domain" description="FAD-dependent oxidoreductase 2 FAD-binding" evidence="4">
    <location>
        <begin position="10"/>
        <end position="411"/>
    </location>
</feature>
<keyword evidence="1" id="KW-0285">Flavoprotein</keyword>
<dbReference type="Gene3D" id="3.50.50.60">
    <property type="entry name" value="FAD/NAD(P)-binding domain"/>
    <property type="match status" value="1"/>
</dbReference>
<dbReference type="GO" id="GO:0009331">
    <property type="term" value="C:glycerol-3-phosphate dehydrogenase (FAD) complex"/>
    <property type="evidence" value="ECO:0007669"/>
    <property type="project" value="InterPro"/>
</dbReference>
<dbReference type="NCBIfam" id="TIGR03378">
    <property type="entry name" value="glycerol3P_GlpB"/>
    <property type="match status" value="1"/>
</dbReference>
<dbReference type="PIRSF" id="PIRSF000141">
    <property type="entry name" value="Anaerobic_G3P_dh"/>
    <property type="match status" value="1"/>
</dbReference>
<dbReference type="Proteomes" id="UP000184694">
    <property type="component" value="Unassembled WGS sequence"/>
</dbReference>
<gene>
    <name evidence="5" type="ORF">SAMN02745161_0453</name>
</gene>
<accession>A0A1N6DT32</accession>
<dbReference type="InterPro" id="IPR003953">
    <property type="entry name" value="FAD-dep_OxRdtase_2_FAD-bd"/>
</dbReference>
<dbReference type="NCBIfam" id="NF003725">
    <property type="entry name" value="PRK05329.2-4"/>
    <property type="match status" value="1"/>
</dbReference>
<dbReference type="SUPFAM" id="SSF51905">
    <property type="entry name" value="FAD/NAD(P)-binding domain"/>
    <property type="match status" value="1"/>
</dbReference>
<name>A0A1N6DT32_9BACT</name>
<dbReference type="Pfam" id="PF00890">
    <property type="entry name" value="FAD_binding_2"/>
    <property type="match status" value="1"/>
</dbReference>
<sequence>MSNLPVTERDLFVVGTGIAGMSAAVYAANRGLSVTQAGSTGEIVFSSGLFDVMAVHPVEEKKLWDNPWEAMAAVSADMPNHPYAHVTREDVEKAYGELFDFLSKFGLEYRMEKDANSKVLTPIGTEKTTWAVPATMWAGVEAFKNNASTLLIDFEGLREFSAKQVATTIGDKWSNLKTMRLTFPDSASMKPILTGIMAQSMELKETREKLYDLIKPHLDGVEAVGVPAILGIYTADEILEEMEKELGVKVFELPTLPASVPGMRLKSLFEGRISTLGVDLKLQNKVFSITPLEDGRYEVTFGVQAPTEKVVAKGVVLATGRFLGGGLFADRHHIVETVMGLPVSQPADREEWHRTDLLDPRGHKVSSAGVEVDSSFRPVDENGEVVHERVFAVGSLLAHQDWMRMKCGTGIAVASSLRAVEAFVAQQ</sequence>
<evidence type="ECO:0000256" key="1">
    <source>
        <dbReference type="ARBA" id="ARBA00022630"/>
    </source>
</evidence>
<proteinExistence type="predicted"/>
<organism evidence="5 6">
    <name type="scientific">Halodesulfovibrio marinisediminis DSM 17456</name>
    <dbReference type="NCBI Taxonomy" id="1121457"/>
    <lineage>
        <taxon>Bacteria</taxon>
        <taxon>Pseudomonadati</taxon>
        <taxon>Thermodesulfobacteriota</taxon>
        <taxon>Desulfovibrionia</taxon>
        <taxon>Desulfovibrionales</taxon>
        <taxon>Desulfovibrionaceae</taxon>
        <taxon>Halodesulfovibrio</taxon>
    </lineage>
</organism>
<dbReference type="AlphaFoldDB" id="A0A1N6DT32"/>
<keyword evidence="3" id="KW-0560">Oxidoreductase</keyword>
<dbReference type="OrthoDB" id="140595at2"/>
<dbReference type="GO" id="GO:0004368">
    <property type="term" value="F:glycerol-3-phosphate dehydrogenase (quinone) activity"/>
    <property type="evidence" value="ECO:0007669"/>
    <property type="project" value="InterPro"/>
</dbReference>
<evidence type="ECO:0000256" key="2">
    <source>
        <dbReference type="ARBA" id="ARBA00022643"/>
    </source>
</evidence>
<dbReference type="EMBL" id="FSRG01000003">
    <property type="protein sequence ID" value="SIN73863.1"/>
    <property type="molecule type" value="Genomic_DNA"/>
</dbReference>
<keyword evidence="6" id="KW-1185">Reference proteome</keyword>
<evidence type="ECO:0000256" key="3">
    <source>
        <dbReference type="ARBA" id="ARBA00023002"/>
    </source>
</evidence>
<reference evidence="6" key="1">
    <citation type="submission" date="2016-11" db="EMBL/GenBank/DDBJ databases">
        <authorList>
            <person name="Varghese N."/>
            <person name="Submissions S."/>
        </authorList>
    </citation>
    <scope>NUCLEOTIDE SEQUENCE [LARGE SCALE GENOMIC DNA]</scope>
    <source>
        <strain evidence="6">DSM 17456</strain>
    </source>
</reference>
<protein>
    <submittedName>
        <fullName evidence="5">Glycerol 3-phosphate dehydrogenase (Quinone) subunit B</fullName>
    </submittedName>
</protein>
<evidence type="ECO:0000313" key="6">
    <source>
        <dbReference type="Proteomes" id="UP000184694"/>
    </source>
</evidence>
<dbReference type="STRING" id="1121457.SAMN02745161_0453"/>
<evidence type="ECO:0000259" key="4">
    <source>
        <dbReference type="Pfam" id="PF00890"/>
    </source>
</evidence>
<evidence type="ECO:0000313" key="5">
    <source>
        <dbReference type="EMBL" id="SIN73863.1"/>
    </source>
</evidence>